<organism evidence="1 2">
    <name type="scientific">Caerostris extrusa</name>
    <name type="common">Bark spider</name>
    <name type="synonym">Caerostris bankana</name>
    <dbReference type="NCBI Taxonomy" id="172846"/>
    <lineage>
        <taxon>Eukaryota</taxon>
        <taxon>Metazoa</taxon>
        <taxon>Ecdysozoa</taxon>
        <taxon>Arthropoda</taxon>
        <taxon>Chelicerata</taxon>
        <taxon>Arachnida</taxon>
        <taxon>Araneae</taxon>
        <taxon>Araneomorphae</taxon>
        <taxon>Entelegynae</taxon>
        <taxon>Araneoidea</taxon>
        <taxon>Araneidae</taxon>
        <taxon>Caerostris</taxon>
    </lineage>
</organism>
<dbReference type="Proteomes" id="UP001054945">
    <property type="component" value="Unassembled WGS sequence"/>
</dbReference>
<reference evidence="1 2" key="1">
    <citation type="submission" date="2021-06" db="EMBL/GenBank/DDBJ databases">
        <title>Caerostris extrusa draft genome.</title>
        <authorList>
            <person name="Kono N."/>
            <person name="Arakawa K."/>
        </authorList>
    </citation>
    <scope>NUCLEOTIDE SEQUENCE [LARGE SCALE GENOMIC DNA]</scope>
</reference>
<dbReference type="AlphaFoldDB" id="A0AAV4YFA4"/>
<name>A0AAV4YFA4_CAEEX</name>
<comment type="caution">
    <text evidence="1">The sequence shown here is derived from an EMBL/GenBank/DDBJ whole genome shotgun (WGS) entry which is preliminary data.</text>
</comment>
<accession>A0AAV4YFA4</accession>
<gene>
    <name evidence="1" type="ORF">CEXT_582741</name>
</gene>
<dbReference type="EMBL" id="BPLR01019195">
    <property type="protein sequence ID" value="GIZ05054.1"/>
    <property type="molecule type" value="Genomic_DNA"/>
</dbReference>
<proteinExistence type="predicted"/>
<evidence type="ECO:0000313" key="2">
    <source>
        <dbReference type="Proteomes" id="UP001054945"/>
    </source>
</evidence>
<protein>
    <submittedName>
        <fullName evidence="1">Uncharacterized protein</fullName>
    </submittedName>
</protein>
<keyword evidence="2" id="KW-1185">Reference proteome</keyword>
<evidence type="ECO:0000313" key="1">
    <source>
        <dbReference type="EMBL" id="GIZ05054.1"/>
    </source>
</evidence>
<sequence>MTSPSLKGALDWFINPSFTIQTTATMAVTVRHSGSWGGVGRRRELSCGIIIMVKYGCIAHQNFLLSRKMESPPPPPREICERFHTLQIPIGFTEYDAQNSLEAVRRFNGETASIKRAQILFRTLEDSNRKKKIFRNRPSEIFGAS</sequence>